<sequence length="75" mass="8073">MARRRNNFIVARSLTATTTGAQTGAMATTTTNDTMTNVQTQRGTEALPEYGQPTQGTDTALFGSVRPTFEIYPGE</sequence>
<dbReference type="EMBL" id="CP045875">
    <property type="protein sequence ID" value="QGG46527.1"/>
    <property type="molecule type" value="Genomic_DNA"/>
</dbReference>
<evidence type="ECO:0000313" key="2">
    <source>
        <dbReference type="EMBL" id="QGG46527.1"/>
    </source>
</evidence>
<proteinExistence type="predicted"/>
<reference evidence="3" key="1">
    <citation type="submission" date="2019-11" db="EMBL/GenBank/DDBJ databases">
        <title>Genome sequence of Heliorestis convoluta strain HH, an alkaliphilic and minimalistic phototrophic bacterium from a soda lake in Egypt.</title>
        <authorList>
            <person name="Dewey E.D."/>
            <person name="Stokes L.M."/>
            <person name="Burchell B.M."/>
            <person name="Shaffer K.N."/>
            <person name="Huntington A.M."/>
            <person name="Baker J.M."/>
            <person name="Nadendla S."/>
            <person name="Giglio M.G."/>
            <person name="Touchman J.W."/>
            <person name="Blankenship R.E."/>
            <person name="Madigan M.T."/>
            <person name="Sattley W.M."/>
        </authorList>
    </citation>
    <scope>NUCLEOTIDE SEQUENCE [LARGE SCALE GENOMIC DNA]</scope>
    <source>
        <strain evidence="3">HH</strain>
    </source>
</reference>
<keyword evidence="1" id="KW-0732">Signal</keyword>
<feature type="chain" id="PRO_5038487699" evidence="1">
    <location>
        <begin position="22"/>
        <end position="75"/>
    </location>
</feature>
<protein>
    <submittedName>
        <fullName evidence="2">Uncharacterized protein</fullName>
    </submittedName>
</protein>
<gene>
    <name evidence="2" type="ORF">FTV88_0348</name>
</gene>
<name>A0A5Q2MWA8_9FIRM</name>
<dbReference type="Proteomes" id="UP000366051">
    <property type="component" value="Chromosome"/>
</dbReference>
<keyword evidence="3" id="KW-1185">Reference proteome</keyword>
<organism evidence="2 3">
    <name type="scientific">Heliorestis convoluta</name>
    <dbReference type="NCBI Taxonomy" id="356322"/>
    <lineage>
        <taxon>Bacteria</taxon>
        <taxon>Bacillati</taxon>
        <taxon>Bacillota</taxon>
        <taxon>Clostridia</taxon>
        <taxon>Eubacteriales</taxon>
        <taxon>Heliobacteriaceae</taxon>
        <taxon>Heliorestis</taxon>
    </lineage>
</organism>
<dbReference type="OrthoDB" id="2085786at2"/>
<feature type="signal peptide" evidence="1">
    <location>
        <begin position="1"/>
        <end position="21"/>
    </location>
</feature>
<dbReference type="RefSeq" id="WP_153724086.1">
    <property type="nucleotide sequence ID" value="NZ_CP045875.1"/>
</dbReference>
<accession>A0A5Q2MWA8</accession>
<dbReference type="AlphaFoldDB" id="A0A5Q2MWA8"/>
<evidence type="ECO:0000313" key="3">
    <source>
        <dbReference type="Proteomes" id="UP000366051"/>
    </source>
</evidence>
<dbReference type="KEGG" id="hcv:FTV88_0348"/>
<evidence type="ECO:0000256" key="1">
    <source>
        <dbReference type="SAM" id="SignalP"/>
    </source>
</evidence>